<sequence length="95" mass="11367">MFWKFKVKEDGELYQWLYLRTLSSDASSRHERCERRPGKRTRAQQQILEMAQTEPKHAQASMDAKQEHLTERHDVQWPRLSEAAQRLTDSARRRG</sequence>
<dbReference type="Proteomes" id="UP000192582">
    <property type="component" value="Unassembled WGS sequence"/>
</dbReference>
<dbReference type="EMBL" id="FWWU01000010">
    <property type="protein sequence ID" value="SMB96992.1"/>
    <property type="molecule type" value="Genomic_DNA"/>
</dbReference>
<feature type="compositionally biased region" description="Basic and acidic residues" evidence="1">
    <location>
        <begin position="64"/>
        <end position="76"/>
    </location>
</feature>
<evidence type="ECO:0000256" key="1">
    <source>
        <dbReference type="SAM" id="MobiDB-lite"/>
    </source>
</evidence>
<name>A0A1W1VUD9_9DEIO</name>
<reference evidence="2 3" key="1">
    <citation type="submission" date="2017-04" db="EMBL/GenBank/DDBJ databases">
        <authorList>
            <person name="Afonso C.L."/>
            <person name="Miller P.J."/>
            <person name="Scott M.A."/>
            <person name="Spackman E."/>
            <person name="Goraichik I."/>
            <person name="Dimitrov K.M."/>
            <person name="Suarez D.L."/>
            <person name="Swayne D.E."/>
        </authorList>
    </citation>
    <scope>NUCLEOTIDE SEQUENCE [LARGE SCALE GENOMIC DNA]</scope>
    <source>
        <strain evidence="2 3">KR-140</strain>
    </source>
</reference>
<proteinExistence type="predicted"/>
<keyword evidence="3" id="KW-1185">Reference proteome</keyword>
<protein>
    <submittedName>
        <fullName evidence="2">Uncharacterized protein</fullName>
    </submittedName>
</protein>
<gene>
    <name evidence="2" type="ORF">SAMN00790413_06271</name>
</gene>
<accession>A0A1W1VUD9</accession>
<dbReference type="AlphaFoldDB" id="A0A1W1VUD9"/>
<feature type="region of interest" description="Disordered" evidence="1">
    <location>
        <begin position="52"/>
        <end position="95"/>
    </location>
</feature>
<organism evidence="2 3">
    <name type="scientific">Deinococcus hopiensis KR-140</name>
    <dbReference type="NCBI Taxonomy" id="695939"/>
    <lineage>
        <taxon>Bacteria</taxon>
        <taxon>Thermotogati</taxon>
        <taxon>Deinococcota</taxon>
        <taxon>Deinococci</taxon>
        <taxon>Deinococcales</taxon>
        <taxon>Deinococcaceae</taxon>
        <taxon>Deinococcus</taxon>
    </lineage>
</organism>
<evidence type="ECO:0000313" key="3">
    <source>
        <dbReference type="Proteomes" id="UP000192582"/>
    </source>
</evidence>
<evidence type="ECO:0000313" key="2">
    <source>
        <dbReference type="EMBL" id="SMB96992.1"/>
    </source>
</evidence>